<keyword evidence="3" id="KW-0862">Zinc</keyword>
<evidence type="ECO:0000259" key="6">
    <source>
        <dbReference type="PROSITE" id="PS50280"/>
    </source>
</evidence>
<accession>A0A086SW82</accession>
<keyword evidence="1" id="KW-0479">Metal-binding</keyword>
<dbReference type="STRING" id="857340.A0A086SW82"/>
<dbReference type="PROSITE" id="PS50280">
    <property type="entry name" value="SET"/>
    <property type="match status" value="1"/>
</dbReference>
<dbReference type="PROSITE" id="PS01360">
    <property type="entry name" value="ZF_MYND_1"/>
    <property type="match status" value="1"/>
</dbReference>
<sequence length="545" mass="59485">MSPPESSATSQTVQVRHAPGKGRALTTTTTLRPGTTILATTTPLLLLPSVANLSSICTHCLRSGSSPPRACTRCHSAYYCGPTCQRAHWRAVHSVECKPLSRLRAAGRGPLPTLVRLLVQALLKESIAQELADLEGNVEAIRSEAGGTRWADIEVMALGACACAGVGTGEEQVRRACELMCKIQTNAFNWSEDNPDQTAVFVEPTLAMINHSCVPSAEVQVAGRNIVLRASMAIQAGEEIEITYIDYTLPRPKRNEALAPYNFQCQCPRCRGNLNIYQASALYPHLDLNCFSLAPEVSQVHQHPAVVDTQKAAAANTQAGKVLADIESSATPDTESSQHASLCHRYQRCKNFAESDFWAMAPLPHLVADASSYYAAEENWSFALTTACLMATACDSYRYPPPFHSVRVQDLFRIAKLLSNTAADTSSLSQPPSSVVSKSDLNTRVQDTLKDIDQVSLCQMLLMMALRLIPEEFVKEWDLAVDAQDMLKDIGQLPGRDKALTLINAWATNPEADQSRKFFQYAVVDPVHTLASLGKEALEHEFRGA</sequence>
<dbReference type="HOGENOM" id="CLU_018406_5_3_1"/>
<dbReference type="Pfam" id="PF00856">
    <property type="entry name" value="SET"/>
    <property type="match status" value="1"/>
</dbReference>
<dbReference type="PANTHER" id="PTHR12197">
    <property type="entry name" value="HISTONE-LYSINE N-METHYLTRANSFERASE SMYD"/>
    <property type="match status" value="1"/>
</dbReference>
<dbReference type="GO" id="GO:0008270">
    <property type="term" value="F:zinc ion binding"/>
    <property type="evidence" value="ECO:0007669"/>
    <property type="project" value="UniProtKB-KW"/>
</dbReference>
<evidence type="ECO:0000256" key="5">
    <source>
        <dbReference type="SAM" id="MobiDB-lite"/>
    </source>
</evidence>
<dbReference type="PANTHER" id="PTHR12197:SF251">
    <property type="entry name" value="EG:BACR7C10.4 PROTEIN"/>
    <property type="match status" value="1"/>
</dbReference>
<evidence type="ECO:0000256" key="4">
    <source>
        <dbReference type="PROSITE-ProRule" id="PRU00134"/>
    </source>
</evidence>
<keyword evidence="9" id="KW-1185">Reference proteome</keyword>
<evidence type="ECO:0000313" key="8">
    <source>
        <dbReference type="EMBL" id="KFH41364.1"/>
    </source>
</evidence>
<dbReference type="PROSITE" id="PS50865">
    <property type="entry name" value="ZF_MYND_2"/>
    <property type="match status" value="1"/>
</dbReference>
<protein>
    <submittedName>
        <fullName evidence="8">SET domain and MYND-type zinc finger protein-like protein</fullName>
    </submittedName>
</protein>
<organism evidence="8 9">
    <name type="scientific">Hapsidospora chrysogenum (strain ATCC 11550 / CBS 779.69 / DSM 880 / IAM 14645 / JCM 23072 / IMI 49137)</name>
    <name type="common">Acremonium chrysogenum</name>
    <dbReference type="NCBI Taxonomy" id="857340"/>
    <lineage>
        <taxon>Eukaryota</taxon>
        <taxon>Fungi</taxon>
        <taxon>Dikarya</taxon>
        <taxon>Ascomycota</taxon>
        <taxon>Pezizomycotina</taxon>
        <taxon>Sordariomycetes</taxon>
        <taxon>Hypocreomycetidae</taxon>
        <taxon>Hypocreales</taxon>
        <taxon>Bionectriaceae</taxon>
        <taxon>Hapsidospora</taxon>
    </lineage>
</organism>
<feature type="domain" description="MYND-type" evidence="7">
    <location>
        <begin position="57"/>
        <end position="97"/>
    </location>
</feature>
<dbReference type="InterPro" id="IPR050869">
    <property type="entry name" value="H3K4_H4K5_MeTrfase"/>
</dbReference>
<dbReference type="EMBL" id="JPKY01000132">
    <property type="protein sequence ID" value="KFH41364.1"/>
    <property type="molecule type" value="Genomic_DNA"/>
</dbReference>
<dbReference type="CDD" id="cd20071">
    <property type="entry name" value="SET_SMYD"/>
    <property type="match status" value="1"/>
</dbReference>
<dbReference type="InterPro" id="IPR001214">
    <property type="entry name" value="SET_dom"/>
</dbReference>
<dbReference type="InterPro" id="IPR002893">
    <property type="entry name" value="Znf_MYND"/>
</dbReference>
<proteinExistence type="predicted"/>
<dbReference type="AlphaFoldDB" id="A0A086SW82"/>
<dbReference type="Gene3D" id="1.10.220.160">
    <property type="match status" value="1"/>
</dbReference>
<evidence type="ECO:0000256" key="2">
    <source>
        <dbReference type="ARBA" id="ARBA00022771"/>
    </source>
</evidence>
<evidence type="ECO:0000259" key="7">
    <source>
        <dbReference type="PROSITE" id="PS50865"/>
    </source>
</evidence>
<keyword evidence="2 4" id="KW-0863">Zinc-finger</keyword>
<dbReference type="OrthoDB" id="265717at2759"/>
<dbReference type="SUPFAM" id="SSF144232">
    <property type="entry name" value="HIT/MYND zinc finger-like"/>
    <property type="match status" value="1"/>
</dbReference>
<name>A0A086SW82_HAPC1</name>
<dbReference type="SUPFAM" id="SSF82199">
    <property type="entry name" value="SET domain"/>
    <property type="match status" value="1"/>
</dbReference>
<dbReference type="Proteomes" id="UP000029964">
    <property type="component" value="Unassembled WGS sequence"/>
</dbReference>
<evidence type="ECO:0000313" key="9">
    <source>
        <dbReference type="Proteomes" id="UP000029964"/>
    </source>
</evidence>
<feature type="compositionally biased region" description="Polar residues" evidence="5">
    <location>
        <begin position="1"/>
        <end position="14"/>
    </location>
</feature>
<dbReference type="Pfam" id="PF01753">
    <property type="entry name" value="zf-MYND"/>
    <property type="match status" value="1"/>
</dbReference>
<dbReference type="GO" id="GO:0005634">
    <property type="term" value="C:nucleus"/>
    <property type="evidence" value="ECO:0007669"/>
    <property type="project" value="TreeGrafter"/>
</dbReference>
<gene>
    <name evidence="8" type="ORF">ACRE_079110</name>
</gene>
<reference evidence="9" key="1">
    <citation type="journal article" date="2014" name="Genome Announc.">
        <title>Genome sequence and annotation of Acremonium chrysogenum, producer of the beta-lactam antibiotic cephalosporin C.</title>
        <authorList>
            <person name="Terfehr D."/>
            <person name="Dahlmann T.A."/>
            <person name="Specht T."/>
            <person name="Zadra I."/>
            <person name="Kuernsteiner H."/>
            <person name="Kueck U."/>
        </authorList>
    </citation>
    <scope>NUCLEOTIDE SEQUENCE [LARGE SCALE GENOMIC DNA]</scope>
    <source>
        <strain evidence="9">ATCC 11550 / CBS 779.69 / DSM 880 / IAM 14645 / JCM 23072 / IMI 49137</strain>
    </source>
</reference>
<dbReference type="Gene3D" id="6.10.140.2220">
    <property type="match status" value="1"/>
</dbReference>
<dbReference type="Gene3D" id="2.170.270.10">
    <property type="entry name" value="SET domain"/>
    <property type="match status" value="1"/>
</dbReference>
<feature type="domain" description="SET" evidence="6">
    <location>
        <begin position="11"/>
        <end position="245"/>
    </location>
</feature>
<dbReference type="InterPro" id="IPR046341">
    <property type="entry name" value="SET_dom_sf"/>
</dbReference>
<comment type="caution">
    <text evidence="8">The sequence shown here is derived from an EMBL/GenBank/DDBJ whole genome shotgun (WGS) entry which is preliminary data.</text>
</comment>
<evidence type="ECO:0000256" key="3">
    <source>
        <dbReference type="ARBA" id="ARBA00022833"/>
    </source>
</evidence>
<evidence type="ECO:0000256" key="1">
    <source>
        <dbReference type="ARBA" id="ARBA00022723"/>
    </source>
</evidence>
<feature type="region of interest" description="Disordered" evidence="5">
    <location>
        <begin position="1"/>
        <end position="29"/>
    </location>
</feature>